<dbReference type="OrthoDB" id="6156669at2759"/>
<feature type="region of interest" description="Disordered" evidence="1">
    <location>
        <begin position="1"/>
        <end position="81"/>
    </location>
</feature>
<evidence type="ECO:0000256" key="1">
    <source>
        <dbReference type="SAM" id="MobiDB-lite"/>
    </source>
</evidence>
<dbReference type="Proteomes" id="UP000515208">
    <property type="component" value="Unplaced"/>
</dbReference>
<reference evidence="3" key="1">
    <citation type="submission" date="2025-08" db="UniProtKB">
        <authorList>
            <consortium name="RefSeq"/>
        </authorList>
    </citation>
    <scope>IDENTIFICATION</scope>
    <source>
        <tissue evidence="3">Blood</tissue>
    </source>
</reference>
<protein>
    <submittedName>
        <fullName evidence="3">Uncharacterized protein C11orf96 homolog</fullName>
    </submittedName>
</protein>
<keyword evidence="2" id="KW-1185">Reference proteome</keyword>
<dbReference type="InterPro" id="IPR031521">
    <property type="entry name" value="DUF4695"/>
</dbReference>
<dbReference type="PANTHER" id="PTHR40250">
    <property type="entry name" value="CHROMOSOME 11 OPEN READING FRAME 96"/>
    <property type="match status" value="1"/>
</dbReference>
<feature type="compositionally biased region" description="Low complexity" evidence="1">
    <location>
        <begin position="8"/>
        <end position="24"/>
    </location>
</feature>
<gene>
    <name evidence="3" type="primary">LOC105000401</name>
</gene>
<proteinExistence type="predicted"/>
<feature type="compositionally biased region" description="Low complexity" evidence="1">
    <location>
        <begin position="110"/>
        <end position="120"/>
    </location>
</feature>
<name>A0A6P3IR99_BISBB</name>
<accession>A0A6P3IR99</accession>
<dbReference type="AlphaFoldDB" id="A0A6P3IR99"/>
<dbReference type="Pfam" id="PF15766">
    <property type="entry name" value="DUF4695"/>
    <property type="match status" value="1"/>
</dbReference>
<dbReference type="GeneID" id="105000401"/>
<dbReference type="KEGG" id="bbis:105000401"/>
<organism evidence="2 3">
    <name type="scientific">Bison bison bison</name>
    <name type="common">North American plains bison</name>
    <dbReference type="NCBI Taxonomy" id="43346"/>
    <lineage>
        <taxon>Eukaryota</taxon>
        <taxon>Metazoa</taxon>
        <taxon>Chordata</taxon>
        <taxon>Craniata</taxon>
        <taxon>Vertebrata</taxon>
        <taxon>Euteleostomi</taxon>
        <taxon>Mammalia</taxon>
        <taxon>Eutheria</taxon>
        <taxon>Laurasiatheria</taxon>
        <taxon>Artiodactyla</taxon>
        <taxon>Ruminantia</taxon>
        <taxon>Pecora</taxon>
        <taxon>Bovidae</taxon>
        <taxon>Bovinae</taxon>
        <taxon>Bison</taxon>
    </lineage>
</organism>
<dbReference type="PANTHER" id="PTHR40250:SF1">
    <property type="entry name" value="SI:CH1073-281M9.1"/>
    <property type="match status" value="1"/>
</dbReference>
<dbReference type="RefSeq" id="XP_010854574.1">
    <property type="nucleotide sequence ID" value="XM_010856272.1"/>
</dbReference>
<evidence type="ECO:0000313" key="2">
    <source>
        <dbReference type="Proteomes" id="UP000515208"/>
    </source>
</evidence>
<evidence type="ECO:0000313" key="3">
    <source>
        <dbReference type="RefSeq" id="XP_010854574.1"/>
    </source>
</evidence>
<sequence length="120" mass="13001">MDPKEKSGLSSELGFGEPEGPGFPCGKEDWEAASAPRALSPEPEAKQPSVSITQPVTFDEIQEVEEEGASPMEEEKAKKSFLQSLECLRRSTQSLSLQREPLSGCKLRNSLDSSDSDSAL</sequence>
<feature type="region of interest" description="Disordered" evidence="1">
    <location>
        <begin position="93"/>
        <end position="120"/>
    </location>
</feature>